<dbReference type="Gene3D" id="2.60.40.1120">
    <property type="entry name" value="Carboxypeptidase-like, regulatory domain"/>
    <property type="match status" value="1"/>
</dbReference>
<dbReference type="RefSeq" id="WP_247809163.1">
    <property type="nucleotide sequence ID" value="NZ_CP095855.1"/>
</dbReference>
<evidence type="ECO:0000313" key="2">
    <source>
        <dbReference type="EMBL" id="UPK66968.1"/>
    </source>
</evidence>
<protein>
    <recommendedName>
        <fullName evidence="4">Secretin and TonB N terminus short domain-containing protein</fullName>
    </recommendedName>
</protein>
<gene>
    <name evidence="2" type="ORF">MYF79_18675</name>
</gene>
<dbReference type="Proteomes" id="UP000830198">
    <property type="component" value="Chromosome"/>
</dbReference>
<evidence type="ECO:0000313" key="3">
    <source>
        <dbReference type="Proteomes" id="UP000830198"/>
    </source>
</evidence>
<reference evidence="2 3" key="1">
    <citation type="submission" date="2022-04" db="EMBL/GenBank/DDBJ databases">
        <title>The arsenic-methylating capacity of Chitinophaga filiformis YT5 during chitin decomposition.</title>
        <authorList>
            <person name="Chen G."/>
            <person name="Liang Y."/>
        </authorList>
    </citation>
    <scope>NUCLEOTIDE SEQUENCE [LARGE SCALE GENOMIC DNA]</scope>
    <source>
        <strain evidence="2 3">YT5</strain>
    </source>
</reference>
<evidence type="ECO:0008006" key="4">
    <source>
        <dbReference type="Google" id="ProtNLM"/>
    </source>
</evidence>
<dbReference type="EMBL" id="CP095855">
    <property type="protein sequence ID" value="UPK66968.1"/>
    <property type="molecule type" value="Genomic_DNA"/>
</dbReference>
<keyword evidence="1" id="KW-0732">Signal</keyword>
<feature type="chain" id="PRO_5046288770" description="Secretin and TonB N terminus short domain-containing protein" evidence="1">
    <location>
        <begin position="20"/>
        <end position="693"/>
    </location>
</feature>
<evidence type="ECO:0000256" key="1">
    <source>
        <dbReference type="SAM" id="SignalP"/>
    </source>
</evidence>
<name>A0ABY4HVE9_CHIFI</name>
<accession>A0ABY4HVE9</accession>
<keyword evidence="3" id="KW-1185">Reference proteome</keyword>
<proteinExistence type="predicted"/>
<dbReference type="SUPFAM" id="SSF49464">
    <property type="entry name" value="Carboxypeptidase regulatory domain-like"/>
    <property type="match status" value="1"/>
</dbReference>
<organism evidence="2 3">
    <name type="scientific">Chitinophaga filiformis</name>
    <name type="common">Myxococcus filiformis</name>
    <name type="synonym">Flexibacter filiformis</name>
    <dbReference type="NCBI Taxonomy" id="104663"/>
    <lineage>
        <taxon>Bacteria</taxon>
        <taxon>Pseudomonadati</taxon>
        <taxon>Bacteroidota</taxon>
        <taxon>Chitinophagia</taxon>
        <taxon>Chitinophagales</taxon>
        <taxon>Chitinophagaceae</taxon>
        <taxon>Chitinophaga</taxon>
    </lineage>
</organism>
<sequence>MKHLFLLVALFFGSYAGYAQSPLNKTVTVDADHQRLAVVLDKISMQGGFHFSYVKEFIHDDSLVTVHVNNKSVKQVLDMLFQGNFQFREIGNQVIIQPGTSSKEKWFVVSGHVKDAVTGSPINNASVYERMQLISTMTNEQGYYKIRLRERERTAAMLTVSKDLYRDTIMLILSGHDQELDASIKPAPPIQLSVVDINKYSHVEQTMFGRFFLSSRQRMQSLNLSDFFTKQPYQYSLVPAIGTHGKIGSQVINKFSLNMIGGYTAGLSGVELASVFNIDQKDVKWVQIAGIFNIVGGRVTGVQLAGVHNHAMDSLKGVQAAGISNMLKRGFHGIQASGIYSQTGGDSKGGQLSGAISYSGGNLEGLQATGAIGVARGTVSGAQVAGAVNYSQGIGGAQIGGLVNVNIDTTNGAQISGAINYTRRLKGAQIGGLVNVNIDTTSGAQISGAANYTKGLKGAQIGGLVNVNIDTTSGAQISGAVNYTRRIKGAQIAGLMNVSIDTTIGTQISGLVNYAGILKGVQIGLLNYADSSDGYSIGLVSFVRRGYHQVQIYYNEVLDLNLAYKSGNRKLYSLMLAGMSLGRDRAYSFGYGIGHDFNLSPSAFITAEVTSQYIYLGNWNATNTLLRLQAAWNKRLMKNITFFAGPSFTLYHSDKPDVSDPPHEMKVLRHYSPFTFGKDVFGWFGWHIGIGFF</sequence>
<dbReference type="InterPro" id="IPR008969">
    <property type="entry name" value="CarboxyPept-like_regulatory"/>
</dbReference>
<feature type="signal peptide" evidence="1">
    <location>
        <begin position="1"/>
        <end position="19"/>
    </location>
</feature>